<evidence type="ECO:0000259" key="1">
    <source>
        <dbReference type="Pfam" id="PF08279"/>
    </source>
</evidence>
<gene>
    <name evidence="3" type="ORF">GIS00_02980</name>
</gene>
<organism evidence="3 4">
    <name type="scientific">Nakamurella alba</name>
    <dbReference type="NCBI Taxonomy" id="2665158"/>
    <lineage>
        <taxon>Bacteria</taxon>
        <taxon>Bacillati</taxon>
        <taxon>Actinomycetota</taxon>
        <taxon>Actinomycetes</taxon>
        <taxon>Nakamurellales</taxon>
        <taxon>Nakamurellaceae</taxon>
        <taxon>Nakamurella</taxon>
    </lineage>
</organism>
<dbReference type="Gene3D" id="1.10.10.10">
    <property type="entry name" value="Winged helix-like DNA-binding domain superfamily/Winged helix DNA-binding domain"/>
    <property type="match status" value="1"/>
</dbReference>
<reference evidence="3 4" key="1">
    <citation type="submission" date="2019-11" db="EMBL/GenBank/DDBJ databases">
        <authorList>
            <person name="Jiang L.-Q."/>
        </authorList>
    </citation>
    <scope>NUCLEOTIDE SEQUENCE [LARGE SCALE GENOMIC DNA]</scope>
    <source>
        <strain evidence="3 4">YIM 132087</strain>
    </source>
</reference>
<dbReference type="InterPro" id="IPR036388">
    <property type="entry name" value="WH-like_DNA-bd_sf"/>
</dbReference>
<proteinExistence type="predicted"/>
<sequence>MCGTLGPVPDVERPLSDLEVFVTAAQDIGPTARALRTLELIQANPGVTAQRIADELEVSERAARRCVTVLRDAGIAIESVRGPYGGYRMGRGLRLPPLVFTGGEALGLVMAVLDGHHDAADRADPAGSALAKIVRALPEPVAAAAEVVRQSTTAAPDRAAARPDAGTTTTLVQAVQRHRVVHLDYRSEAGRAWTAQVQAWAVVVRHGRWYLLGRSTSDSGTLRAYRIDRVQQVTVTDETFVPPADLDPVGLLEEHLAVGWEYRVEVDIDAPLEKVRRVLPRSLGRLTAVDDLRCHLSATTGNPYWYAEQLAVLPSPFTVVDGPELRAAVRDLGARFLAAGGGERHRA</sequence>
<feature type="domain" description="WYL" evidence="2">
    <location>
        <begin position="168"/>
        <end position="235"/>
    </location>
</feature>
<dbReference type="PANTHER" id="PTHR34580:SF3">
    <property type="entry name" value="PROTEIN PAFB"/>
    <property type="match status" value="1"/>
</dbReference>
<evidence type="ECO:0000313" key="3">
    <source>
        <dbReference type="EMBL" id="MTD12909.1"/>
    </source>
</evidence>
<dbReference type="EMBL" id="WLYK01000001">
    <property type="protein sequence ID" value="MTD12909.1"/>
    <property type="molecule type" value="Genomic_DNA"/>
</dbReference>
<dbReference type="InterPro" id="IPR013196">
    <property type="entry name" value="HTH_11"/>
</dbReference>
<accession>A0A7K1FHH8</accession>
<protein>
    <submittedName>
        <fullName evidence="3">WYL domain-containing protein</fullName>
    </submittedName>
</protein>
<dbReference type="InterPro" id="IPR026881">
    <property type="entry name" value="WYL_dom"/>
</dbReference>
<evidence type="ECO:0000313" key="4">
    <source>
        <dbReference type="Proteomes" id="UP000460221"/>
    </source>
</evidence>
<keyword evidence="4" id="KW-1185">Reference proteome</keyword>
<dbReference type="Pfam" id="PF08279">
    <property type="entry name" value="HTH_11"/>
    <property type="match status" value="1"/>
</dbReference>
<comment type="caution">
    <text evidence="3">The sequence shown here is derived from an EMBL/GenBank/DDBJ whole genome shotgun (WGS) entry which is preliminary data.</text>
</comment>
<name>A0A7K1FHH8_9ACTN</name>
<dbReference type="Proteomes" id="UP000460221">
    <property type="component" value="Unassembled WGS sequence"/>
</dbReference>
<dbReference type="AlphaFoldDB" id="A0A7K1FHH8"/>
<dbReference type="Pfam" id="PF13280">
    <property type="entry name" value="WYL"/>
    <property type="match status" value="1"/>
</dbReference>
<dbReference type="InterPro" id="IPR036390">
    <property type="entry name" value="WH_DNA-bd_sf"/>
</dbReference>
<dbReference type="InterPro" id="IPR051534">
    <property type="entry name" value="CBASS_pafABC_assoc_protein"/>
</dbReference>
<dbReference type="SUPFAM" id="SSF46785">
    <property type="entry name" value="Winged helix' DNA-binding domain"/>
    <property type="match status" value="1"/>
</dbReference>
<dbReference type="PANTHER" id="PTHR34580">
    <property type="match status" value="1"/>
</dbReference>
<feature type="domain" description="Helix-turn-helix type 11" evidence="1">
    <location>
        <begin position="35"/>
        <end position="88"/>
    </location>
</feature>
<dbReference type="PROSITE" id="PS52050">
    <property type="entry name" value="WYL"/>
    <property type="match status" value="1"/>
</dbReference>
<evidence type="ECO:0000259" key="2">
    <source>
        <dbReference type="Pfam" id="PF13280"/>
    </source>
</evidence>